<dbReference type="GO" id="GO:0044715">
    <property type="term" value="F:8-oxo-dGDP phosphatase activity"/>
    <property type="evidence" value="ECO:0007669"/>
    <property type="project" value="TreeGrafter"/>
</dbReference>
<sequence>MATIAAAAARCSSPTRRQLLTRRRLPFSVSFSAAPHAATAGFGWADAFRVAGDGGRGDESDLSGYLRKVDTCNRGMDKKGEFVKFLVEDQVVGYVNKGFVKHLRDFHDVFTIPGDNSSNTVENVSLRSSLRTPEDRTHAIGEVIKSLGEMIPGIRNELYPVTSSYGMPVYFSLERAAAPYFSIKAYGVHMNGYVEKDGQKFLWIGKRSDVKQTYPGMLDHLVAGGLPYGISCKENIIKECEEEAGIPRSI</sequence>
<keyword evidence="3" id="KW-1185">Reference proteome</keyword>
<reference evidence="2 3" key="1">
    <citation type="submission" date="2020-05" db="EMBL/GenBank/DDBJ databases">
        <title>WGS assembly of Panicum virgatum.</title>
        <authorList>
            <person name="Lovell J.T."/>
            <person name="Jenkins J."/>
            <person name="Shu S."/>
            <person name="Juenger T.E."/>
            <person name="Schmutz J."/>
        </authorList>
    </citation>
    <scope>NUCLEOTIDE SEQUENCE [LARGE SCALE GENOMIC DNA]</scope>
    <source>
        <strain evidence="3">cv. AP13</strain>
    </source>
</reference>
<feature type="domain" description="DUF4743" evidence="1">
    <location>
        <begin position="65"/>
        <end position="185"/>
    </location>
</feature>
<dbReference type="FunFam" id="3.30.750.160:FF:000001">
    <property type="entry name" value="Nudix hydrolase 20, chloroplastic"/>
    <property type="match status" value="1"/>
</dbReference>
<accession>A0A8T0VCB3</accession>
<dbReference type="PANTHER" id="PTHR13622:SF8">
    <property type="entry name" value="THIAMIN PYROPHOSPHOKINASE 1"/>
    <property type="match status" value="1"/>
</dbReference>
<dbReference type="InterPro" id="IPR015797">
    <property type="entry name" value="NUDIX_hydrolase-like_dom_sf"/>
</dbReference>
<dbReference type="PANTHER" id="PTHR13622">
    <property type="entry name" value="THIAMIN PYROPHOSPHOKINASE"/>
    <property type="match status" value="1"/>
</dbReference>
<dbReference type="Gene3D" id="3.30.750.160">
    <property type="match status" value="1"/>
</dbReference>
<proteinExistence type="predicted"/>
<dbReference type="EMBL" id="CM029040">
    <property type="protein sequence ID" value="KAG2634411.1"/>
    <property type="molecule type" value="Genomic_DNA"/>
</dbReference>
<dbReference type="InterPro" id="IPR031804">
    <property type="entry name" value="DUF4743"/>
</dbReference>
<dbReference type="Pfam" id="PF15916">
    <property type="entry name" value="DUF4743"/>
    <property type="match status" value="1"/>
</dbReference>
<gene>
    <name evidence="2" type="ORF">PVAP13_2NG258303</name>
</gene>
<dbReference type="Gene3D" id="3.90.79.10">
    <property type="entry name" value="Nucleoside Triphosphate Pyrophosphohydrolase"/>
    <property type="match status" value="1"/>
</dbReference>
<dbReference type="Proteomes" id="UP000823388">
    <property type="component" value="Chromosome 2N"/>
</dbReference>
<name>A0A8T0VCB3_PANVG</name>
<comment type="caution">
    <text evidence="2">The sequence shown here is derived from an EMBL/GenBank/DDBJ whole genome shotgun (WGS) entry which is preliminary data.</text>
</comment>
<organism evidence="2 3">
    <name type="scientific">Panicum virgatum</name>
    <name type="common">Blackwell switchgrass</name>
    <dbReference type="NCBI Taxonomy" id="38727"/>
    <lineage>
        <taxon>Eukaryota</taxon>
        <taxon>Viridiplantae</taxon>
        <taxon>Streptophyta</taxon>
        <taxon>Embryophyta</taxon>
        <taxon>Tracheophyta</taxon>
        <taxon>Spermatophyta</taxon>
        <taxon>Magnoliopsida</taxon>
        <taxon>Liliopsida</taxon>
        <taxon>Poales</taxon>
        <taxon>Poaceae</taxon>
        <taxon>PACMAD clade</taxon>
        <taxon>Panicoideae</taxon>
        <taxon>Panicodae</taxon>
        <taxon>Paniceae</taxon>
        <taxon>Panicinae</taxon>
        <taxon>Panicum</taxon>
        <taxon>Panicum sect. Hiantes</taxon>
    </lineage>
</organism>
<dbReference type="AlphaFoldDB" id="A0A8T0VCB3"/>
<evidence type="ECO:0000259" key="1">
    <source>
        <dbReference type="Pfam" id="PF15916"/>
    </source>
</evidence>
<protein>
    <recommendedName>
        <fullName evidence="1">DUF4743 domain-containing protein</fullName>
    </recommendedName>
</protein>
<evidence type="ECO:0000313" key="2">
    <source>
        <dbReference type="EMBL" id="KAG2634411.1"/>
    </source>
</evidence>
<evidence type="ECO:0000313" key="3">
    <source>
        <dbReference type="Proteomes" id="UP000823388"/>
    </source>
</evidence>
<dbReference type="SUPFAM" id="SSF55811">
    <property type="entry name" value="Nudix"/>
    <property type="match status" value="1"/>
</dbReference>